<evidence type="ECO:0000256" key="1">
    <source>
        <dbReference type="ARBA" id="ARBA00023125"/>
    </source>
</evidence>
<keyword evidence="5" id="KW-1185">Reference proteome</keyword>
<feature type="DNA-binding region" description="H-T-H motif" evidence="2">
    <location>
        <begin position="31"/>
        <end position="50"/>
    </location>
</feature>
<dbReference type="AlphaFoldDB" id="A0A0R1SPA6"/>
<proteinExistence type="predicted"/>
<dbReference type="PROSITE" id="PS50977">
    <property type="entry name" value="HTH_TETR_2"/>
    <property type="match status" value="1"/>
</dbReference>
<dbReference type="Gene3D" id="1.10.357.10">
    <property type="entry name" value="Tetracycline Repressor, domain 2"/>
    <property type="match status" value="1"/>
</dbReference>
<evidence type="ECO:0000313" key="5">
    <source>
        <dbReference type="Proteomes" id="UP000051647"/>
    </source>
</evidence>
<organism evidence="4 5">
    <name type="scientific">Companilactobacillus versmoldensis DSM 14857 = KCTC 3814</name>
    <dbReference type="NCBI Taxonomy" id="1423815"/>
    <lineage>
        <taxon>Bacteria</taxon>
        <taxon>Bacillati</taxon>
        <taxon>Bacillota</taxon>
        <taxon>Bacilli</taxon>
        <taxon>Lactobacillales</taxon>
        <taxon>Lactobacillaceae</taxon>
        <taxon>Companilactobacillus</taxon>
    </lineage>
</organism>
<dbReference type="OrthoDB" id="9810250at2"/>
<dbReference type="RefSeq" id="WP_010623974.1">
    <property type="nucleotide sequence ID" value="NZ_AZFA01000002.1"/>
</dbReference>
<dbReference type="InterPro" id="IPR009057">
    <property type="entry name" value="Homeodomain-like_sf"/>
</dbReference>
<dbReference type="EMBL" id="AZFA01000002">
    <property type="protein sequence ID" value="KRL68131.1"/>
    <property type="molecule type" value="Genomic_DNA"/>
</dbReference>
<dbReference type="PATRIC" id="fig|1423815.3.peg.887"/>
<reference evidence="4 5" key="1">
    <citation type="journal article" date="2015" name="Genome Announc.">
        <title>Expanding the biotechnology potential of lactobacilli through comparative genomics of 213 strains and associated genera.</title>
        <authorList>
            <person name="Sun Z."/>
            <person name="Harris H.M."/>
            <person name="McCann A."/>
            <person name="Guo C."/>
            <person name="Argimon S."/>
            <person name="Zhang W."/>
            <person name="Yang X."/>
            <person name="Jeffery I.B."/>
            <person name="Cooney J.C."/>
            <person name="Kagawa T.F."/>
            <person name="Liu W."/>
            <person name="Song Y."/>
            <person name="Salvetti E."/>
            <person name="Wrobel A."/>
            <person name="Rasinkangas P."/>
            <person name="Parkhill J."/>
            <person name="Rea M.C."/>
            <person name="O'Sullivan O."/>
            <person name="Ritari J."/>
            <person name="Douillard F.P."/>
            <person name="Paul Ross R."/>
            <person name="Yang R."/>
            <person name="Briner A.E."/>
            <person name="Felis G.E."/>
            <person name="de Vos W.M."/>
            <person name="Barrangou R."/>
            <person name="Klaenhammer T.R."/>
            <person name="Caufield P.W."/>
            <person name="Cui Y."/>
            <person name="Zhang H."/>
            <person name="O'Toole P.W."/>
        </authorList>
    </citation>
    <scope>NUCLEOTIDE SEQUENCE [LARGE SCALE GENOMIC DNA]</scope>
    <source>
        <strain evidence="4 5">DSM 14857</strain>
    </source>
</reference>
<accession>A0A0R1SPA6</accession>
<keyword evidence="1 2" id="KW-0238">DNA-binding</keyword>
<dbReference type="SUPFAM" id="SSF46689">
    <property type="entry name" value="Homeodomain-like"/>
    <property type="match status" value="1"/>
</dbReference>
<feature type="domain" description="HTH tetR-type" evidence="3">
    <location>
        <begin position="7"/>
        <end position="68"/>
    </location>
</feature>
<dbReference type="Proteomes" id="UP000051647">
    <property type="component" value="Unassembled WGS sequence"/>
</dbReference>
<name>A0A0R1SPA6_9LACO</name>
<dbReference type="GO" id="GO:0003677">
    <property type="term" value="F:DNA binding"/>
    <property type="evidence" value="ECO:0007669"/>
    <property type="project" value="UniProtKB-UniRule"/>
</dbReference>
<evidence type="ECO:0000313" key="4">
    <source>
        <dbReference type="EMBL" id="KRL68131.1"/>
    </source>
</evidence>
<gene>
    <name evidence="4" type="ORF">FC27_GL000870</name>
</gene>
<protein>
    <submittedName>
        <fullName evidence="4">AcrR family transcriptional regulator</fullName>
    </submittedName>
</protein>
<comment type="caution">
    <text evidence="4">The sequence shown here is derived from an EMBL/GenBank/DDBJ whole genome shotgun (WGS) entry which is preliminary data.</text>
</comment>
<evidence type="ECO:0000256" key="2">
    <source>
        <dbReference type="PROSITE-ProRule" id="PRU00335"/>
    </source>
</evidence>
<dbReference type="STRING" id="1423815.FC27_GL000870"/>
<dbReference type="InterPro" id="IPR001647">
    <property type="entry name" value="HTH_TetR"/>
</dbReference>
<evidence type="ECO:0000259" key="3">
    <source>
        <dbReference type="PROSITE" id="PS50977"/>
    </source>
</evidence>
<sequence>MSLEQYQLTDAKLVNHLFDLIEDGQKLESITVTQLCLKSGVSRKTFYRHYPSTQKIIEGFVNNSANEFIGILKETPVLCLNDFIDVFFKFWFDNKNRRRVLQNYELFSYTIHRLIVLKLLDIINLTESSNWQHLTLKQQSIFFEFCTGGLWSALNTQSMTITDLNANFVIKSLFQPNN</sequence>